<keyword evidence="6" id="KW-1133">Transmembrane helix</keyword>
<dbReference type="STRING" id="1801725.A3J00_02575"/>
<dbReference type="InterPro" id="IPR036249">
    <property type="entry name" value="Thioredoxin-like_sf"/>
</dbReference>
<dbReference type="PROSITE" id="PS51352">
    <property type="entry name" value="THIOREDOXIN_2"/>
    <property type="match status" value="1"/>
</dbReference>
<keyword evidence="2" id="KW-0732">Signal</keyword>
<dbReference type="GO" id="GO:0016491">
    <property type="term" value="F:oxidoreductase activity"/>
    <property type="evidence" value="ECO:0007669"/>
    <property type="project" value="UniProtKB-KW"/>
</dbReference>
<keyword evidence="4" id="KW-1015">Disulfide bond</keyword>
<evidence type="ECO:0000256" key="2">
    <source>
        <dbReference type="ARBA" id="ARBA00022729"/>
    </source>
</evidence>
<dbReference type="PANTHER" id="PTHR13887">
    <property type="entry name" value="GLUTATHIONE S-TRANSFERASE KAPPA"/>
    <property type="match status" value="1"/>
</dbReference>
<evidence type="ECO:0000313" key="9">
    <source>
        <dbReference type="Proteomes" id="UP000178428"/>
    </source>
</evidence>
<dbReference type="AlphaFoldDB" id="A0A1G2F0A1"/>
<dbReference type="EMBL" id="MHMR01000005">
    <property type="protein sequence ID" value="OGZ31479.1"/>
    <property type="molecule type" value="Genomic_DNA"/>
</dbReference>
<feature type="transmembrane region" description="Helical" evidence="6">
    <location>
        <begin position="6"/>
        <end position="27"/>
    </location>
</feature>
<keyword evidence="3" id="KW-0560">Oxidoreductase</keyword>
<reference evidence="8 9" key="1">
    <citation type="journal article" date="2016" name="Nat. Commun.">
        <title>Thousands of microbial genomes shed light on interconnected biogeochemical processes in an aquifer system.</title>
        <authorList>
            <person name="Anantharaman K."/>
            <person name="Brown C.T."/>
            <person name="Hug L.A."/>
            <person name="Sharon I."/>
            <person name="Castelle C.J."/>
            <person name="Probst A.J."/>
            <person name="Thomas B.C."/>
            <person name="Singh A."/>
            <person name="Wilkins M.J."/>
            <person name="Karaoz U."/>
            <person name="Brodie E.L."/>
            <person name="Williams K.H."/>
            <person name="Hubbard S.S."/>
            <person name="Banfield J.F."/>
        </authorList>
    </citation>
    <scope>NUCLEOTIDE SEQUENCE [LARGE SCALE GENOMIC DNA]</scope>
</reference>
<organism evidence="8 9">
    <name type="scientific">Candidatus Niyogibacteria bacterium RIFCSPLOWO2_02_FULL_45_13</name>
    <dbReference type="NCBI Taxonomy" id="1801725"/>
    <lineage>
        <taxon>Bacteria</taxon>
        <taxon>Candidatus Niyogiibacteriota</taxon>
    </lineage>
</organism>
<dbReference type="InterPro" id="IPR013766">
    <property type="entry name" value="Thioredoxin_domain"/>
</dbReference>
<keyword evidence="5" id="KW-0676">Redox-active center</keyword>
<dbReference type="InterPro" id="IPR012336">
    <property type="entry name" value="Thioredoxin-like_fold"/>
</dbReference>
<dbReference type="SUPFAM" id="SSF52833">
    <property type="entry name" value="Thioredoxin-like"/>
    <property type="match status" value="1"/>
</dbReference>
<evidence type="ECO:0000256" key="6">
    <source>
        <dbReference type="SAM" id="Phobius"/>
    </source>
</evidence>
<proteinExistence type="inferred from homology"/>
<keyword evidence="6" id="KW-0812">Transmembrane</keyword>
<comment type="similarity">
    <text evidence="1">Belongs to the thioredoxin family. DsbA subfamily.</text>
</comment>
<dbReference type="PANTHER" id="PTHR13887:SF14">
    <property type="entry name" value="DISULFIDE BOND FORMATION PROTEIN D"/>
    <property type="match status" value="1"/>
</dbReference>
<evidence type="ECO:0000256" key="3">
    <source>
        <dbReference type="ARBA" id="ARBA00023002"/>
    </source>
</evidence>
<comment type="caution">
    <text evidence="8">The sequence shown here is derived from an EMBL/GenBank/DDBJ whole genome shotgun (WGS) entry which is preliminary data.</text>
</comment>
<dbReference type="Proteomes" id="UP000178428">
    <property type="component" value="Unassembled WGS sequence"/>
</dbReference>
<evidence type="ECO:0000259" key="7">
    <source>
        <dbReference type="PROSITE" id="PS51352"/>
    </source>
</evidence>
<name>A0A1G2F0A1_9BACT</name>
<evidence type="ECO:0000256" key="1">
    <source>
        <dbReference type="ARBA" id="ARBA00005791"/>
    </source>
</evidence>
<keyword evidence="6" id="KW-0472">Membrane</keyword>
<accession>A0A1G2F0A1</accession>
<sequence length="236" mass="25538">MKDNKLFVPAAIVLAGLLISGAVIYSLGGGFGLKTGSEIAAVAKTGSSDSDIEPASDDDHVLGNLSAPIKIIEYSDAECPFCKQFHQVMHQVVTDYDGQVAWIYRHFPLPQIHPKAVQEAEATECAAELGGNDAFWAYLDRIFEITPSNNGLDLALLPKIAEYIGLDKNEFQKCLDERRHAQRVADNYNDAVESGGRGTPYSIIIAPDGQRTTIPGALPYSSIKTVVDTILGQKSE</sequence>
<evidence type="ECO:0000256" key="5">
    <source>
        <dbReference type="ARBA" id="ARBA00023284"/>
    </source>
</evidence>
<gene>
    <name evidence="8" type="ORF">A3J00_02575</name>
</gene>
<evidence type="ECO:0000256" key="4">
    <source>
        <dbReference type="ARBA" id="ARBA00023157"/>
    </source>
</evidence>
<evidence type="ECO:0000313" key="8">
    <source>
        <dbReference type="EMBL" id="OGZ31479.1"/>
    </source>
</evidence>
<dbReference type="Pfam" id="PF13462">
    <property type="entry name" value="Thioredoxin_4"/>
    <property type="match status" value="1"/>
</dbReference>
<feature type="domain" description="Thioredoxin" evidence="7">
    <location>
        <begin position="33"/>
        <end position="232"/>
    </location>
</feature>
<dbReference type="Gene3D" id="3.40.30.10">
    <property type="entry name" value="Glutaredoxin"/>
    <property type="match status" value="1"/>
</dbReference>
<protein>
    <recommendedName>
        <fullName evidence="7">Thioredoxin domain-containing protein</fullName>
    </recommendedName>
</protein>